<dbReference type="InterPro" id="IPR036390">
    <property type="entry name" value="WH_DNA-bd_sf"/>
</dbReference>
<protein>
    <submittedName>
        <fullName evidence="1">Winged helix-turn-helix transcriptional regulator</fullName>
    </submittedName>
</protein>
<dbReference type="AlphaFoldDB" id="A0A3E1EUF3"/>
<gene>
    <name evidence="1" type="ORF">DXU93_14065</name>
</gene>
<sequence>MRNGQKFNAILHPQATKYKIEDKIVIAFYIPVSDKKPIYFNSQSNTFIRRGSADQKATSEERDAMYRDQTFGTKTSELAKGTSRTDLDDKSIRQYRDYMSRFNPGISYNRYDEEELLSKMRVIDKTTGQCTYGGLLFFGKRDAIETHFPDFRIDLLEIPGSSYEDASSRYTFRLSEDDYQNLWECYFECFTRLKKNVDVEFKVSSEGFGEELSPGLLAMREALVNLLMHADYFSPASSRIRIFESNIEFYNPGGLPKPIEELKEKDLSIPRNPIISKLFRMVRLAENAGFGFDKIDSNWKEYNNSEPIYDISFDSTIVRLITGVVDEVNVENVGRNSGEVREKFGRNSEEIRKKFGKGVEETFKLIVKEPYITAKEIAEHIDKTARTVENYIDKLKSADIIERKGSTKAGFWKVKQ</sequence>
<name>A0A3E1EUF3_9FLAO</name>
<dbReference type="Gene3D" id="3.30.950.30">
    <property type="entry name" value="Schlafen, AAA domain"/>
    <property type="match status" value="1"/>
</dbReference>
<reference evidence="1 2" key="1">
    <citation type="submission" date="2018-08" db="EMBL/GenBank/DDBJ databases">
        <title>The draft genome squence of Brumimicrobium sp. N62.</title>
        <authorList>
            <person name="Du Z.-J."/>
            <person name="Luo H.-R."/>
        </authorList>
    </citation>
    <scope>NUCLEOTIDE SEQUENCE [LARGE SCALE GENOMIC DNA]</scope>
    <source>
        <strain evidence="1 2">N62</strain>
    </source>
</reference>
<dbReference type="Gene3D" id="3.30.565.60">
    <property type="match status" value="1"/>
</dbReference>
<dbReference type="PANTHER" id="PTHR30595">
    <property type="entry name" value="GLPR-RELATED TRANSCRIPTIONAL REPRESSOR"/>
    <property type="match status" value="1"/>
</dbReference>
<evidence type="ECO:0000313" key="2">
    <source>
        <dbReference type="Proteomes" id="UP000257127"/>
    </source>
</evidence>
<organism evidence="1 2">
    <name type="scientific">Brumimicrobium aurantiacum</name>
    <dbReference type="NCBI Taxonomy" id="1737063"/>
    <lineage>
        <taxon>Bacteria</taxon>
        <taxon>Pseudomonadati</taxon>
        <taxon>Bacteroidota</taxon>
        <taxon>Flavobacteriia</taxon>
        <taxon>Flavobacteriales</taxon>
        <taxon>Crocinitomicaceae</taxon>
        <taxon>Brumimicrobium</taxon>
    </lineage>
</organism>
<accession>A0A3E1EUF3</accession>
<dbReference type="InterPro" id="IPR036388">
    <property type="entry name" value="WH-like_DNA-bd_sf"/>
</dbReference>
<dbReference type="OrthoDB" id="9807907at2"/>
<dbReference type="Pfam" id="PF13749">
    <property type="entry name" value="HATPase_c_4"/>
    <property type="match status" value="1"/>
</dbReference>
<dbReference type="InterPro" id="IPR038461">
    <property type="entry name" value="Schlafen_AlbA_2_dom_sf"/>
</dbReference>
<dbReference type="SUPFAM" id="SSF46785">
    <property type="entry name" value="Winged helix' DNA-binding domain"/>
    <property type="match status" value="1"/>
</dbReference>
<keyword evidence="2" id="KW-1185">Reference proteome</keyword>
<dbReference type="Proteomes" id="UP000257127">
    <property type="component" value="Unassembled WGS sequence"/>
</dbReference>
<evidence type="ECO:0000313" key="1">
    <source>
        <dbReference type="EMBL" id="RFC53191.1"/>
    </source>
</evidence>
<dbReference type="Pfam" id="PF13412">
    <property type="entry name" value="HTH_24"/>
    <property type="match status" value="1"/>
</dbReference>
<dbReference type="InterPro" id="IPR038475">
    <property type="entry name" value="RecG_C_sf"/>
</dbReference>
<comment type="caution">
    <text evidence="1">The sequence shown here is derived from an EMBL/GenBank/DDBJ whole genome shotgun (WGS) entry which is preliminary data.</text>
</comment>
<dbReference type="PANTHER" id="PTHR30595:SF6">
    <property type="entry name" value="SCHLAFEN ALBA-2 DOMAIN-CONTAINING PROTEIN"/>
    <property type="match status" value="1"/>
</dbReference>
<dbReference type="Gene3D" id="1.10.10.10">
    <property type="entry name" value="Winged helix-like DNA-binding domain superfamily/Winged helix DNA-binding domain"/>
    <property type="match status" value="1"/>
</dbReference>
<dbReference type="EMBL" id="QURB01000011">
    <property type="protein sequence ID" value="RFC53191.1"/>
    <property type="molecule type" value="Genomic_DNA"/>
</dbReference>
<proteinExistence type="predicted"/>